<feature type="compositionally biased region" description="Basic and acidic residues" evidence="1">
    <location>
        <begin position="106"/>
        <end position="116"/>
    </location>
</feature>
<evidence type="ECO:0000313" key="3">
    <source>
        <dbReference type="EMBL" id="EAU85202.2"/>
    </source>
</evidence>
<evidence type="ECO:0000256" key="1">
    <source>
        <dbReference type="SAM" id="MobiDB-lite"/>
    </source>
</evidence>
<keyword evidence="4" id="KW-1185">Reference proteome</keyword>
<sequence length="825" mass="93225">MDLPASSPLSSLPPSDPPWENDELIQFSEAESEDETEYNFPPSPTPTQMPRTRQLNKLVFKSPLPLGLRSMPSIPPATPQRQRASSLPPMSSASREITVSQPPLLSKEERQRENRKLGTAQSKQTRKTNAELRARRKTEDRLSRVRELSEEILALMEEKGLAFGDFVEHVFDPNSKRADLQWHDFFRDSGRVSRLLDWWVAPTNSKSGRAQVEEWAVAHVVKLVKTEARVVTREGVVRRKIVDDDLVSTFNVEGWYDRLRNTWARVTTRIFDAVSESTRQVKQGLSEARKARKRMTVVSSILACLAEYSSFNNVFKRVLGLYLYATGAQRQLIVVLSHLGITESWTQLVGGVGLGTVTTDTLGNGLHDDSQTEPSPTTTTPKRTPGTLQQLSTLMRQKSRGLAALVTYGSVYDNVNFTERVGEQIIGRSMAVESATAATIWPLHKADKDDMKIEDLKKSFEAAEPLLISDILHNPEEEELFRECLIHCILRIAVAHGGEGFNKFQRKLTETLPRTNQAIDIHKTELHPLPTWKIDESSIVGNAEVIDTLTKELHLRNQPTNWKKYVRIIAGDQLSIARLRALANLRAGHEDDEASFQWGVWMPGLFHAKIADMHGFFVTHWGKANAGVRNPGCLAFHNTLLRNHPISITSLPAFRTCRDLVFVSLYSRVLHCFLLVSGHPTLEEYCEKVDSWDTFYQHGQQVLDEYASSARQHSLRSARGPVPAKEKKSKKTSSTPPEIPRKGDMVLENAILFLRDAVISREFTDAVKSGDSGRVVLVLKIWALSFRGNGRTKYAYEMLSIIHSLQKVWPKPIAYVFLCFWLLHF</sequence>
<evidence type="ECO:0000259" key="2">
    <source>
        <dbReference type="Pfam" id="PF20231"/>
    </source>
</evidence>
<comment type="caution">
    <text evidence="3">The sequence shown here is derived from an EMBL/GenBank/DDBJ whole genome shotgun (WGS) entry which is preliminary data.</text>
</comment>
<feature type="compositionally biased region" description="Low complexity" evidence="1">
    <location>
        <begin position="372"/>
        <end position="386"/>
    </location>
</feature>
<dbReference type="HOGENOM" id="CLU_007061_1_0_1"/>
<accession>A8NV96</accession>
<reference evidence="3 4" key="1">
    <citation type="journal article" date="2010" name="Proc. Natl. Acad. Sci. U.S.A.">
        <title>Insights into evolution of multicellular fungi from the assembled chromosomes of the mushroom Coprinopsis cinerea (Coprinus cinereus).</title>
        <authorList>
            <person name="Stajich J.E."/>
            <person name="Wilke S.K."/>
            <person name="Ahren D."/>
            <person name="Au C.H."/>
            <person name="Birren B.W."/>
            <person name="Borodovsky M."/>
            <person name="Burns C."/>
            <person name="Canback B."/>
            <person name="Casselton L.A."/>
            <person name="Cheng C.K."/>
            <person name="Deng J."/>
            <person name="Dietrich F.S."/>
            <person name="Fargo D.C."/>
            <person name="Farman M.L."/>
            <person name="Gathman A.C."/>
            <person name="Goldberg J."/>
            <person name="Guigo R."/>
            <person name="Hoegger P.J."/>
            <person name="Hooker J.B."/>
            <person name="Huggins A."/>
            <person name="James T.Y."/>
            <person name="Kamada T."/>
            <person name="Kilaru S."/>
            <person name="Kodira C."/>
            <person name="Kues U."/>
            <person name="Kupfer D."/>
            <person name="Kwan H.S."/>
            <person name="Lomsadze A."/>
            <person name="Li W."/>
            <person name="Lilly W.W."/>
            <person name="Ma L.J."/>
            <person name="Mackey A.J."/>
            <person name="Manning G."/>
            <person name="Martin F."/>
            <person name="Muraguchi H."/>
            <person name="Natvig D.O."/>
            <person name="Palmerini H."/>
            <person name="Ramesh M.A."/>
            <person name="Rehmeyer C.J."/>
            <person name="Roe B.A."/>
            <person name="Shenoy N."/>
            <person name="Stanke M."/>
            <person name="Ter-Hovhannisyan V."/>
            <person name="Tunlid A."/>
            <person name="Velagapudi R."/>
            <person name="Vision T.J."/>
            <person name="Zeng Q."/>
            <person name="Zolan M.E."/>
            <person name="Pukkila P.J."/>
        </authorList>
    </citation>
    <scope>NUCLEOTIDE SEQUENCE [LARGE SCALE GENOMIC DNA]</scope>
    <source>
        <strain evidence="4">Okayama-7 / 130 / ATCC MYA-4618 / FGSC 9003</strain>
    </source>
</reference>
<dbReference type="VEuPathDB" id="FungiDB:CC1G_06218"/>
<feature type="region of interest" description="Disordered" evidence="1">
    <location>
        <begin position="361"/>
        <end position="386"/>
    </location>
</feature>
<dbReference type="InterPro" id="IPR046496">
    <property type="entry name" value="DUF6589"/>
</dbReference>
<feature type="region of interest" description="Disordered" evidence="1">
    <location>
        <begin position="715"/>
        <end position="742"/>
    </location>
</feature>
<dbReference type="Proteomes" id="UP000001861">
    <property type="component" value="Unassembled WGS sequence"/>
</dbReference>
<dbReference type="EMBL" id="AACS02000004">
    <property type="protein sequence ID" value="EAU85202.2"/>
    <property type="molecule type" value="Genomic_DNA"/>
</dbReference>
<dbReference type="RefSeq" id="XP_001836631.2">
    <property type="nucleotide sequence ID" value="XM_001836579.2"/>
</dbReference>
<dbReference type="AlphaFoldDB" id="A8NV96"/>
<dbReference type="InParanoid" id="A8NV96"/>
<evidence type="ECO:0000313" key="4">
    <source>
        <dbReference type="Proteomes" id="UP000001861"/>
    </source>
</evidence>
<feature type="compositionally biased region" description="Low complexity" evidence="1">
    <location>
        <begin position="1"/>
        <end position="13"/>
    </location>
</feature>
<dbReference type="OMA" id="THEENIM"/>
<dbReference type="eggNOG" id="ENOG502S7C8">
    <property type="taxonomic scope" value="Eukaryota"/>
</dbReference>
<protein>
    <recommendedName>
        <fullName evidence="2">DUF6589 domain-containing protein</fullName>
    </recommendedName>
</protein>
<gene>
    <name evidence="3" type="ORF">CC1G_06218</name>
</gene>
<dbReference type="GeneID" id="6013177"/>
<feature type="region of interest" description="Disordered" evidence="1">
    <location>
        <begin position="1"/>
        <end position="140"/>
    </location>
</feature>
<feature type="compositionally biased region" description="Basic and acidic residues" evidence="1">
    <location>
        <begin position="128"/>
        <end position="140"/>
    </location>
</feature>
<feature type="compositionally biased region" description="Polar residues" evidence="1">
    <location>
        <begin position="79"/>
        <end position="103"/>
    </location>
</feature>
<name>A8NV96_COPC7</name>
<dbReference type="OrthoDB" id="2496395at2759"/>
<feature type="domain" description="DUF6589" evidence="2">
    <location>
        <begin position="461"/>
        <end position="823"/>
    </location>
</feature>
<dbReference type="STRING" id="240176.A8NV96"/>
<dbReference type="Pfam" id="PF20231">
    <property type="entry name" value="DUF6589"/>
    <property type="match status" value="1"/>
</dbReference>
<organism evidence="3 4">
    <name type="scientific">Coprinopsis cinerea (strain Okayama-7 / 130 / ATCC MYA-4618 / FGSC 9003)</name>
    <name type="common">Inky cap fungus</name>
    <name type="synonym">Hormographiella aspergillata</name>
    <dbReference type="NCBI Taxonomy" id="240176"/>
    <lineage>
        <taxon>Eukaryota</taxon>
        <taxon>Fungi</taxon>
        <taxon>Dikarya</taxon>
        <taxon>Basidiomycota</taxon>
        <taxon>Agaricomycotina</taxon>
        <taxon>Agaricomycetes</taxon>
        <taxon>Agaricomycetidae</taxon>
        <taxon>Agaricales</taxon>
        <taxon>Agaricineae</taxon>
        <taxon>Psathyrellaceae</taxon>
        <taxon>Coprinopsis</taxon>
    </lineage>
</organism>
<proteinExistence type="predicted"/>
<dbReference type="KEGG" id="cci:CC1G_06218"/>